<dbReference type="Pfam" id="PF14555">
    <property type="entry name" value="UBA_4"/>
    <property type="match status" value="1"/>
</dbReference>
<name>A0ABR2CZS9_9ROSI</name>
<keyword evidence="2" id="KW-0833">Ubl conjugation pathway</keyword>
<dbReference type="Gene3D" id="1.10.238.10">
    <property type="entry name" value="EF-hand"/>
    <property type="match status" value="1"/>
</dbReference>
<dbReference type="Pfam" id="PF03000">
    <property type="entry name" value="NPH3"/>
    <property type="match status" value="1"/>
</dbReference>
<feature type="domain" description="NPH3" evidence="6">
    <location>
        <begin position="229"/>
        <end position="491"/>
    </location>
</feature>
<dbReference type="Pfam" id="PF00651">
    <property type="entry name" value="BTB"/>
    <property type="match status" value="1"/>
</dbReference>
<dbReference type="InterPro" id="IPR027356">
    <property type="entry name" value="NPH3_dom"/>
</dbReference>
<dbReference type="PANTHER" id="PTHR32370">
    <property type="entry name" value="OS12G0117600 PROTEIN"/>
    <property type="match status" value="1"/>
</dbReference>
<evidence type="ECO:0000256" key="3">
    <source>
        <dbReference type="PROSITE-ProRule" id="PRU00982"/>
    </source>
</evidence>
<dbReference type="InterPro" id="IPR043454">
    <property type="entry name" value="NPH3/RPT2-like"/>
</dbReference>
<dbReference type="PROSITE" id="PS51649">
    <property type="entry name" value="NPH3"/>
    <property type="match status" value="1"/>
</dbReference>
<dbReference type="InterPro" id="IPR011333">
    <property type="entry name" value="SKP1/BTB/POZ_sf"/>
</dbReference>
<dbReference type="SUPFAM" id="SSF54695">
    <property type="entry name" value="POZ domain"/>
    <property type="match status" value="1"/>
</dbReference>
<dbReference type="PROSITE" id="PS50097">
    <property type="entry name" value="BTB"/>
    <property type="match status" value="1"/>
</dbReference>
<dbReference type="PROSITE" id="PS51229">
    <property type="entry name" value="DCUN1"/>
    <property type="match status" value="1"/>
</dbReference>
<dbReference type="Gene3D" id="3.30.710.10">
    <property type="entry name" value="Potassium Channel Kv1.1, Chain A"/>
    <property type="match status" value="1"/>
</dbReference>
<keyword evidence="8" id="KW-1185">Reference proteome</keyword>
<evidence type="ECO:0000256" key="1">
    <source>
        <dbReference type="ARBA" id="ARBA00004906"/>
    </source>
</evidence>
<evidence type="ECO:0000259" key="4">
    <source>
        <dbReference type="PROSITE" id="PS50097"/>
    </source>
</evidence>
<dbReference type="InterPro" id="IPR000210">
    <property type="entry name" value="BTB/POZ_dom"/>
</dbReference>
<feature type="domain" description="DCUN1" evidence="5">
    <location>
        <begin position="542"/>
        <end position="709"/>
    </location>
</feature>
<evidence type="ECO:0008006" key="9">
    <source>
        <dbReference type="Google" id="ProtNLM"/>
    </source>
</evidence>
<dbReference type="InterPro" id="IPR042460">
    <property type="entry name" value="DCN1-like_PONY"/>
</dbReference>
<dbReference type="Pfam" id="PF03556">
    <property type="entry name" value="Cullin_binding"/>
    <property type="match status" value="1"/>
</dbReference>
<dbReference type="Gene3D" id="1.10.238.200">
    <property type="entry name" value="Cullin, PONY binding domain"/>
    <property type="match status" value="1"/>
</dbReference>
<dbReference type="Proteomes" id="UP001472677">
    <property type="component" value="Unassembled WGS sequence"/>
</dbReference>
<comment type="caution">
    <text evidence="7">The sequence shown here is derived from an EMBL/GenBank/DDBJ whole genome shotgun (WGS) entry which is preliminary data.</text>
</comment>
<dbReference type="CDD" id="cd14350">
    <property type="entry name" value="UBA_DCNL"/>
    <property type="match status" value="1"/>
</dbReference>
<evidence type="ECO:0000313" key="8">
    <source>
        <dbReference type="Proteomes" id="UP001472677"/>
    </source>
</evidence>
<evidence type="ECO:0000259" key="5">
    <source>
        <dbReference type="PROSITE" id="PS51229"/>
    </source>
</evidence>
<feature type="domain" description="BTB" evidence="4">
    <location>
        <begin position="54"/>
        <end position="129"/>
    </location>
</feature>
<comment type="similarity">
    <text evidence="3">Belongs to the NPH3 family.</text>
</comment>
<evidence type="ECO:0000256" key="2">
    <source>
        <dbReference type="ARBA" id="ARBA00022786"/>
    </source>
</evidence>
<reference evidence="7 8" key="1">
    <citation type="journal article" date="2024" name="G3 (Bethesda)">
        <title>Genome assembly of Hibiscus sabdariffa L. provides insights into metabolisms of medicinal natural products.</title>
        <authorList>
            <person name="Kim T."/>
        </authorList>
    </citation>
    <scope>NUCLEOTIDE SEQUENCE [LARGE SCALE GENOMIC DNA]</scope>
    <source>
        <strain evidence="7">TK-2024</strain>
        <tissue evidence="7">Old leaves</tissue>
    </source>
</reference>
<proteinExistence type="inferred from homology"/>
<organism evidence="7 8">
    <name type="scientific">Hibiscus sabdariffa</name>
    <name type="common">roselle</name>
    <dbReference type="NCBI Taxonomy" id="183260"/>
    <lineage>
        <taxon>Eukaryota</taxon>
        <taxon>Viridiplantae</taxon>
        <taxon>Streptophyta</taxon>
        <taxon>Embryophyta</taxon>
        <taxon>Tracheophyta</taxon>
        <taxon>Spermatophyta</taxon>
        <taxon>Magnoliopsida</taxon>
        <taxon>eudicotyledons</taxon>
        <taxon>Gunneridae</taxon>
        <taxon>Pentapetalae</taxon>
        <taxon>rosids</taxon>
        <taxon>malvids</taxon>
        <taxon>Malvales</taxon>
        <taxon>Malvaceae</taxon>
        <taxon>Malvoideae</taxon>
        <taxon>Hibiscus</taxon>
    </lineage>
</organism>
<dbReference type="Gene3D" id="1.10.8.10">
    <property type="entry name" value="DNA helicase RuvA subunit, C-terminal domain"/>
    <property type="match status" value="1"/>
</dbReference>
<comment type="pathway">
    <text evidence="1">Protein modification; protein ubiquitination.</text>
</comment>
<dbReference type="SUPFAM" id="SSF46934">
    <property type="entry name" value="UBA-like"/>
    <property type="match status" value="1"/>
</dbReference>
<dbReference type="InterPro" id="IPR009060">
    <property type="entry name" value="UBA-like_sf"/>
</dbReference>
<dbReference type="InterPro" id="IPR005176">
    <property type="entry name" value="PONY_dom"/>
</dbReference>
<dbReference type="EMBL" id="JBBPBM010000038">
    <property type="protein sequence ID" value="KAK8527005.1"/>
    <property type="molecule type" value="Genomic_DNA"/>
</dbReference>
<evidence type="ECO:0000259" key="6">
    <source>
        <dbReference type="PROSITE" id="PS51649"/>
    </source>
</evidence>
<accession>A0ABR2CZS9</accession>
<protein>
    <recommendedName>
        <fullName evidence="9">Root phototropism protein</fullName>
    </recommendedName>
</protein>
<gene>
    <name evidence="7" type="ORF">V6N12_054234</name>
</gene>
<sequence>MMSCREVDEEYPSHGSVLGGKPNRCVIYPPKPSVVAEALERRNNNWFVRTKVASDLVVQVGDFSFHLHKLAVVSKSGYLNRLVFAKRSEAHGDNGAGCLKLVLDDLPGGTKTFGSVVNFCYGFNVDVTATTIAPLYCAANLLEMSDDLHHGNLISKAEAFLSFTVFSSWKDTFKVLKSCESMSPWAKELRIVKRCSDAIAWKASTDPEAFNLGGENSNWNSNVGDSTNTWWFQDVSTLRIDHFIQVVESIKRRGVKPELVGSCIARWTAKWFSGKTFVFDELTVPKHLAQKLQRITIESLINMLPTEKNSVSCNFLLTLLKLGLTMQINSALLDKLETRIASMLEQCSVQDLLVQNNGDKDTTYDVEIVTRLVQAYVVLSMKNSGARLCNVGRLVDGYLAMVARDVDLAVDDFKSLVDALPANARSCDNSLYRAIDMYLKAHPSLTEEERASVCRAMEYYRLSEDARRHVMRNDRLPLKIVTEFMLLEQHKLGRSHRDKVQQFMTITGASEKAALQALKGSDWHLEGAFDFFYSQPQIKSYPDTKHLEELYNRYKGKQHRLYGFRWILKILLWYVCIPRHDQLELKAFTRRKLIMFLHLVLSWHMKASTMCEYSKQEFFTGLQALGIDSLEKFRERISVMRSELKEGQKFSEIYNIAFGWAKEKAYHLFMLIIGQKSLALDTAIGMWQLLFAEKQWPLVDHWCQFLQVP</sequence>
<evidence type="ECO:0000313" key="7">
    <source>
        <dbReference type="EMBL" id="KAK8527005.1"/>
    </source>
</evidence>